<evidence type="ECO:0000256" key="4">
    <source>
        <dbReference type="ARBA" id="ARBA00022786"/>
    </source>
</evidence>
<dbReference type="GO" id="GO:0005829">
    <property type="term" value="C:cytosol"/>
    <property type="evidence" value="ECO:0007669"/>
    <property type="project" value="TreeGrafter"/>
</dbReference>
<keyword evidence="5" id="KW-0813">Transport</keyword>
<dbReference type="GO" id="GO:0015031">
    <property type="term" value="P:protein transport"/>
    <property type="evidence" value="ECO:0007669"/>
    <property type="project" value="UniProtKB-KW"/>
</dbReference>
<dbReference type="GO" id="GO:0000422">
    <property type="term" value="P:autophagy of mitochondrion"/>
    <property type="evidence" value="ECO:0007669"/>
    <property type="project" value="TreeGrafter"/>
</dbReference>
<gene>
    <name evidence="9" type="ORF">DFP72DRAFT_876606</name>
</gene>
<keyword evidence="3" id="KW-0808">Transferase</keyword>
<dbReference type="PANTHER" id="PTHR14957">
    <property type="entry name" value="UBIQUITIN-LIKE-CONJUGATING ENZYME ATG10"/>
    <property type="match status" value="1"/>
</dbReference>
<comment type="similarity">
    <text evidence="1">Belongs to the ATG10 family.</text>
</comment>
<evidence type="ECO:0000256" key="3">
    <source>
        <dbReference type="ARBA" id="ARBA00022679"/>
    </source>
</evidence>
<sequence length="211" mass="23733">MLTRSQFAAASRALVAKHESNPPFSTLLRDWEWIDAFPYGYLARSKRYIRNSLSQSSADSSQLGDDPGLQEEEDSATAHTTSEAEWVISQQFVVFSATFQVPALYFTAHKANGTTLSLDEIMNTKLFKFEIPIGSDANGFALTLPDVPFPLLSQGDHPTLGTPCWYLHPCETSNAVDELFREVMEADWDEETRLVRWLETWFMTVGGVLDL</sequence>
<dbReference type="OrthoDB" id="4089664at2759"/>
<comment type="caution">
    <text evidence="9">The sequence shown here is derived from an EMBL/GenBank/DDBJ whole genome shotgun (WGS) entry which is preliminary data.</text>
</comment>
<evidence type="ECO:0000256" key="1">
    <source>
        <dbReference type="ARBA" id="ARBA00005696"/>
    </source>
</evidence>
<dbReference type="GO" id="GO:0061651">
    <property type="term" value="F:Atg12 conjugating enzyme activity"/>
    <property type="evidence" value="ECO:0007669"/>
    <property type="project" value="TreeGrafter"/>
</dbReference>
<dbReference type="GO" id="GO:0032446">
    <property type="term" value="P:protein modification by small protein conjugation"/>
    <property type="evidence" value="ECO:0007669"/>
    <property type="project" value="TreeGrafter"/>
</dbReference>
<keyword evidence="5" id="KW-0653">Protein transport</keyword>
<keyword evidence="6" id="KW-0072">Autophagy</keyword>
<name>A0A8H6IF48_9AGAR</name>
<keyword evidence="4" id="KW-0833">Ubl conjugation pathway</keyword>
<evidence type="ECO:0000256" key="2">
    <source>
        <dbReference type="ARBA" id="ARBA00021099"/>
    </source>
</evidence>
<keyword evidence="10" id="KW-1185">Reference proteome</keyword>
<dbReference type="InterPro" id="IPR007135">
    <property type="entry name" value="Atg3/Atg10"/>
</dbReference>
<dbReference type="PANTHER" id="PTHR14957:SF1">
    <property type="entry name" value="UBIQUITIN-LIKE-CONJUGATING ENZYME ATG10"/>
    <property type="match status" value="1"/>
</dbReference>
<evidence type="ECO:0000313" key="9">
    <source>
        <dbReference type="EMBL" id="KAF6762691.1"/>
    </source>
</evidence>
<evidence type="ECO:0000256" key="6">
    <source>
        <dbReference type="ARBA" id="ARBA00023006"/>
    </source>
</evidence>
<evidence type="ECO:0000256" key="8">
    <source>
        <dbReference type="SAM" id="MobiDB-lite"/>
    </source>
</evidence>
<dbReference type="Gene3D" id="3.30.1460.50">
    <property type="match status" value="1"/>
</dbReference>
<organism evidence="9 10">
    <name type="scientific">Ephemerocybe angulata</name>
    <dbReference type="NCBI Taxonomy" id="980116"/>
    <lineage>
        <taxon>Eukaryota</taxon>
        <taxon>Fungi</taxon>
        <taxon>Dikarya</taxon>
        <taxon>Basidiomycota</taxon>
        <taxon>Agaricomycotina</taxon>
        <taxon>Agaricomycetes</taxon>
        <taxon>Agaricomycetidae</taxon>
        <taxon>Agaricales</taxon>
        <taxon>Agaricineae</taxon>
        <taxon>Psathyrellaceae</taxon>
        <taxon>Ephemerocybe</taxon>
    </lineage>
</organism>
<reference evidence="9 10" key="1">
    <citation type="submission" date="2020-07" db="EMBL/GenBank/DDBJ databases">
        <title>Comparative genomics of pyrophilous fungi reveals a link between fire events and developmental genes.</title>
        <authorList>
            <consortium name="DOE Joint Genome Institute"/>
            <person name="Steindorff A.S."/>
            <person name="Carver A."/>
            <person name="Calhoun S."/>
            <person name="Stillman K."/>
            <person name="Liu H."/>
            <person name="Lipzen A."/>
            <person name="Pangilinan J."/>
            <person name="Labutti K."/>
            <person name="Bruns T.D."/>
            <person name="Grigoriev I.V."/>
        </authorList>
    </citation>
    <scope>NUCLEOTIDE SEQUENCE [LARGE SCALE GENOMIC DNA]</scope>
    <source>
        <strain evidence="9 10">CBS 144469</strain>
    </source>
</reference>
<evidence type="ECO:0000313" key="10">
    <source>
        <dbReference type="Proteomes" id="UP000521943"/>
    </source>
</evidence>
<dbReference type="Pfam" id="PF03987">
    <property type="entry name" value="Autophagy_act_C"/>
    <property type="match status" value="1"/>
</dbReference>
<evidence type="ECO:0000256" key="5">
    <source>
        <dbReference type="ARBA" id="ARBA00022927"/>
    </source>
</evidence>
<feature type="region of interest" description="Disordered" evidence="8">
    <location>
        <begin position="57"/>
        <end position="77"/>
    </location>
</feature>
<dbReference type="GO" id="GO:0000045">
    <property type="term" value="P:autophagosome assembly"/>
    <property type="evidence" value="ECO:0007669"/>
    <property type="project" value="TreeGrafter"/>
</dbReference>
<dbReference type="AlphaFoldDB" id="A0A8H6IF48"/>
<dbReference type="Proteomes" id="UP000521943">
    <property type="component" value="Unassembled WGS sequence"/>
</dbReference>
<accession>A0A8H6IF48</accession>
<dbReference type="EMBL" id="JACGCI010000007">
    <property type="protein sequence ID" value="KAF6762691.1"/>
    <property type="molecule type" value="Genomic_DNA"/>
</dbReference>
<proteinExistence type="inferred from homology"/>
<evidence type="ECO:0000256" key="7">
    <source>
        <dbReference type="ARBA" id="ARBA00029833"/>
    </source>
</evidence>
<feature type="compositionally biased region" description="Low complexity" evidence="8">
    <location>
        <begin position="57"/>
        <end position="66"/>
    </location>
</feature>
<protein>
    <recommendedName>
        <fullName evidence="2">Ubiquitin-like-conjugating enzyme ATG10</fullName>
    </recommendedName>
    <alternativeName>
        <fullName evidence="7">Autophagy-related protein 10</fullName>
    </alternativeName>
</protein>